<keyword evidence="1" id="KW-0472">Membrane</keyword>
<protein>
    <submittedName>
        <fullName evidence="2">Uncharacterized protein</fullName>
    </submittedName>
</protein>
<dbReference type="RefSeq" id="WP_006885504.1">
    <property type="nucleotide sequence ID" value="NZ_AOIU01000043.1"/>
</dbReference>
<dbReference type="Proteomes" id="UP000011626">
    <property type="component" value="Unassembled WGS sequence"/>
</dbReference>
<organism evidence="2 3">
    <name type="scientific">Halosimplex carlsbadense 2-9-1</name>
    <dbReference type="NCBI Taxonomy" id="797114"/>
    <lineage>
        <taxon>Archaea</taxon>
        <taxon>Methanobacteriati</taxon>
        <taxon>Methanobacteriota</taxon>
        <taxon>Stenosarchaea group</taxon>
        <taxon>Halobacteria</taxon>
        <taxon>Halobacteriales</taxon>
        <taxon>Haloarculaceae</taxon>
        <taxon>Halosimplex</taxon>
    </lineage>
</organism>
<feature type="transmembrane region" description="Helical" evidence="1">
    <location>
        <begin position="267"/>
        <end position="286"/>
    </location>
</feature>
<keyword evidence="1" id="KW-0812">Transmembrane</keyword>
<feature type="transmembrane region" description="Helical" evidence="1">
    <location>
        <begin position="171"/>
        <end position="189"/>
    </location>
</feature>
<evidence type="ECO:0000313" key="2">
    <source>
        <dbReference type="EMBL" id="ELZ21116.1"/>
    </source>
</evidence>
<comment type="caution">
    <text evidence="2">The sequence shown here is derived from an EMBL/GenBank/DDBJ whole genome shotgun (WGS) entry which is preliminary data.</text>
</comment>
<dbReference type="OrthoDB" id="293302at2157"/>
<dbReference type="AlphaFoldDB" id="M0CCW8"/>
<evidence type="ECO:0000256" key="1">
    <source>
        <dbReference type="SAM" id="Phobius"/>
    </source>
</evidence>
<dbReference type="eggNOG" id="ENOG502N5PJ">
    <property type="taxonomic scope" value="Archaea"/>
</dbReference>
<keyword evidence="1" id="KW-1133">Transmembrane helix</keyword>
<dbReference type="EMBL" id="AOIU01000043">
    <property type="protein sequence ID" value="ELZ21116.1"/>
    <property type="molecule type" value="Genomic_DNA"/>
</dbReference>
<proteinExistence type="predicted"/>
<reference evidence="2 3" key="1">
    <citation type="journal article" date="2014" name="PLoS Genet.">
        <title>Phylogenetically driven sequencing of extremely halophilic archaea reveals strategies for static and dynamic osmo-response.</title>
        <authorList>
            <person name="Becker E.A."/>
            <person name="Seitzer P.M."/>
            <person name="Tritt A."/>
            <person name="Larsen D."/>
            <person name="Krusor M."/>
            <person name="Yao A.I."/>
            <person name="Wu D."/>
            <person name="Madern D."/>
            <person name="Eisen J.A."/>
            <person name="Darling A.E."/>
            <person name="Facciotti M.T."/>
        </authorList>
    </citation>
    <scope>NUCLEOTIDE SEQUENCE [LARGE SCALE GENOMIC DNA]</scope>
    <source>
        <strain evidence="2 3">2-9-1</strain>
    </source>
</reference>
<gene>
    <name evidence="2" type="ORF">C475_19198</name>
</gene>
<feature type="transmembrane region" description="Helical" evidence="1">
    <location>
        <begin position="218"/>
        <end position="237"/>
    </location>
</feature>
<accession>M0CCW8</accession>
<evidence type="ECO:0000313" key="3">
    <source>
        <dbReference type="Proteomes" id="UP000011626"/>
    </source>
</evidence>
<feature type="transmembrane region" description="Helical" evidence="1">
    <location>
        <begin position="146"/>
        <end position="164"/>
    </location>
</feature>
<keyword evidence="3" id="KW-1185">Reference proteome</keyword>
<name>M0CCW8_9EURY</name>
<sequence>MRFEPLRARFEPLVHLGTGLRSAFGELLDQEFGYSTGHLAAMLNTCLFAPSLLTFWFVNGVLDFSTAVAIGAVTSPGGLQVRLIAYLFLVPTFLVVRIAVHLLHPGHRRQVLSGSCPNTRLVSLDWFSTGILATGLPLALQDLGPWLAMNVVFLVGLFVVPRFVDDTRAGMVKLLAIAAGSLVFLYANYGGAVGLLPEPSTVLGPVATFRLGDEATRWLLRAFNSVLFGPILVGLFGGMMNRILTRPELSGIPLAEYALPARDPDSVVLTSAALGTAFYLVVVFLLTGRSTLIL</sequence>
<feature type="transmembrane region" description="Helical" evidence="1">
    <location>
        <begin position="83"/>
        <end position="100"/>
    </location>
</feature>
<dbReference type="PATRIC" id="fig|797114.5.peg.3889"/>